<dbReference type="InterPro" id="IPR001091">
    <property type="entry name" value="RM_Methyltransferase"/>
</dbReference>
<dbReference type="GO" id="GO:0003677">
    <property type="term" value="F:DNA binding"/>
    <property type="evidence" value="ECO:0007669"/>
    <property type="project" value="InterPro"/>
</dbReference>
<name>A0AB73GU90_9XANT</name>
<dbReference type="EMBL" id="JACIIQ010000003">
    <property type="protein sequence ID" value="MBB5669630.1"/>
    <property type="molecule type" value="Genomic_DNA"/>
</dbReference>
<dbReference type="GO" id="GO:0032259">
    <property type="term" value="P:methylation"/>
    <property type="evidence" value="ECO:0007669"/>
    <property type="project" value="UniProtKB-KW"/>
</dbReference>
<dbReference type="EC" id="2.1.1.72" evidence="4"/>
<sequence>MWGKTEGVRPQLGRCWNQAAHIVWGSKGNMPLDRRAPVLPGLIRESVRKADKHHLTGKPTDLMRQLVKICETGGRILDSFAGSGTTLVAAELEGYGWTGVEMTSHSVGYASERLGSL</sequence>
<accession>A0AB73GU90</accession>
<evidence type="ECO:0000256" key="1">
    <source>
        <dbReference type="ARBA" id="ARBA00022603"/>
    </source>
</evidence>
<dbReference type="GO" id="GO:0009007">
    <property type="term" value="F:site-specific DNA-methyltransferase (adenine-specific) activity"/>
    <property type="evidence" value="ECO:0007669"/>
    <property type="project" value="UniProtKB-EC"/>
</dbReference>
<feature type="domain" description="DNA methylase N-4/N-6" evidence="3">
    <location>
        <begin position="46"/>
        <end position="107"/>
    </location>
</feature>
<reference evidence="4" key="1">
    <citation type="submission" date="2020-08" db="EMBL/GenBank/DDBJ databases">
        <title>Studying the diversity of plant-associated saprophytic bacteria and their role in host health and plant-pathogen interactions.</title>
        <authorList>
            <person name="Potnis N."/>
        </authorList>
    </citation>
    <scope>NUCLEOTIDE SEQUENCE</scope>
    <source>
        <strain evidence="4">F21</strain>
    </source>
</reference>
<dbReference type="Proteomes" id="UP000528595">
    <property type="component" value="Unassembled WGS sequence"/>
</dbReference>
<keyword evidence="2 4" id="KW-0808">Transferase</keyword>
<dbReference type="Gene3D" id="3.40.50.150">
    <property type="entry name" value="Vaccinia Virus protein VP39"/>
    <property type="match status" value="1"/>
</dbReference>
<evidence type="ECO:0000256" key="2">
    <source>
        <dbReference type="ARBA" id="ARBA00022679"/>
    </source>
</evidence>
<proteinExistence type="predicted"/>
<evidence type="ECO:0000259" key="3">
    <source>
        <dbReference type="Pfam" id="PF01555"/>
    </source>
</evidence>
<protein>
    <submittedName>
        <fullName evidence="4">Site-specific DNA-methyltransferase (Adenine-specific)</fullName>
        <ecNumber evidence="4">2.1.1.72</ecNumber>
    </submittedName>
</protein>
<dbReference type="InterPro" id="IPR029063">
    <property type="entry name" value="SAM-dependent_MTases_sf"/>
</dbReference>
<keyword evidence="1 4" id="KW-0489">Methyltransferase</keyword>
<dbReference type="GO" id="GO:0008170">
    <property type="term" value="F:N-methyltransferase activity"/>
    <property type="evidence" value="ECO:0007669"/>
    <property type="project" value="InterPro"/>
</dbReference>
<dbReference type="PRINTS" id="PR00508">
    <property type="entry name" value="S21N4MTFRASE"/>
</dbReference>
<gene>
    <name evidence="4" type="ORF">FHR65_001164</name>
</gene>
<dbReference type="SUPFAM" id="SSF53335">
    <property type="entry name" value="S-adenosyl-L-methionine-dependent methyltransferases"/>
    <property type="match status" value="1"/>
</dbReference>
<dbReference type="InterPro" id="IPR002941">
    <property type="entry name" value="DNA_methylase_N4/N6"/>
</dbReference>
<dbReference type="AlphaFoldDB" id="A0AB73GU90"/>
<comment type="caution">
    <text evidence="4">The sequence shown here is derived from an EMBL/GenBank/DDBJ whole genome shotgun (WGS) entry which is preliminary data.</text>
</comment>
<evidence type="ECO:0000313" key="4">
    <source>
        <dbReference type="EMBL" id="MBB5669630.1"/>
    </source>
</evidence>
<organism evidence="4">
    <name type="scientific">Xanthomonas arboricola</name>
    <dbReference type="NCBI Taxonomy" id="56448"/>
    <lineage>
        <taxon>Bacteria</taxon>
        <taxon>Pseudomonadati</taxon>
        <taxon>Pseudomonadota</taxon>
        <taxon>Gammaproteobacteria</taxon>
        <taxon>Lysobacterales</taxon>
        <taxon>Lysobacteraceae</taxon>
        <taxon>Xanthomonas</taxon>
    </lineage>
</organism>
<dbReference type="Pfam" id="PF01555">
    <property type="entry name" value="N6_N4_Mtase"/>
    <property type="match status" value="1"/>
</dbReference>